<organism evidence="2 3">
    <name type="scientific">Kribbella antiqua</name>
    <dbReference type="NCBI Taxonomy" id="2512217"/>
    <lineage>
        <taxon>Bacteria</taxon>
        <taxon>Bacillati</taxon>
        <taxon>Actinomycetota</taxon>
        <taxon>Actinomycetes</taxon>
        <taxon>Propionibacteriales</taxon>
        <taxon>Kribbellaceae</taxon>
        <taxon>Kribbella</taxon>
    </lineage>
</organism>
<dbReference type="Pfam" id="PF01774">
    <property type="entry name" value="UreD"/>
    <property type="match status" value="1"/>
</dbReference>
<accession>A0A4R2INK3</accession>
<evidence type="ECO:0000256" key="1">
    <source>
        <dbReference type="ARBA" id="ARBA00023186"/>
    </source>
</evidence>
<protein>
    <submittedName>
        <fullName evidence="2">Urease accessory protein</fullName>
    </submittedName>
</protein>
<evidence type="ECO:0000313" key="3">
    <source>
        <dbReference type="Proteomes" id="UP000295573"/>
    </source>
</evidence>
<keyword evidence="3" id="KW-1185">Reference proteome</keyword>
<dbReference type="Proteomes" id="UP000295573">
    <property type="component" value="Unassembled WGS sequence"/>
</dbReference>
<evidence type="ECO:0000313" key="2">
    <source>
        <dbReference type="EMBL" id="TCO45569.1"/>
    </source>
</evidence>
<dbReference type="AlphaFoldDB" id="A0A4R2INK3"/>
<dbReference type="RefSeq" id="WP_132151937.1">
    <property type="nucleotide sequence ID" value="NZ_SLWR01000008.1"/>
</dbReference>
<name>A0A4R2INK3_9ACTN</name>
<dbReference type="EMBL" id="SLWR01000008">
    <property type="protein sequence ID" value="TCO45569.1"/>
    <property type="molecule type" value="Genomic_DNA"/>
</dbReference>
<gene>
    <name evidence="2" type="ORF">EV646_108192</name>
</gene>
<reference evidence="2 3" key="1">
    <citation type="journal article" date="2015" name="Stand. Genomic Sci.">
        <title>Genomic Encyclopedia of Bacterial and Archaeal Type Strains, Phase III: the genomes of soil and plant-associated and newly described type strains.</title>
        <authorList>
            <person name="Whitman W.B."/>
            <person name="Woyke T."/>
            <person name="Klenk H.P."/>
            <person name="Zhou Y."/>
            <person name="Lilburn T.G."/>
            <person name="Beck B.J."/>
            <person name="De Vos P."/>
            <person name="Vandamme P."/>
            <person name="Eisen J.A."/>
            <person name="Garrity G."/>
            <person name="Hugenholtz P."/>
            <person name="Kyrpides N.C."/>
        </authorList>
    </citation>
    <scope>NUCLEOTIDE SEQUENCE [LARGE SCALE GENOMIC DNA]</scope>
    <source>
        <strain evidence="2 3">VKM Ac-2541</strain>
    </source>
</reference>
<keyword evidence="1" id="KW-0143">Chaperone</keyword>
<sequence>MAARIEVVADPVRDRCVLTTDQISPRRLGGPTGVVRIALVAAGALLLAGDQVRIEIVVSGPVRVEIVETAGTVAYGMRGASALWDVDIRLTGGASLRWYGEPFVVSADADVTRSTVVRMETGCTAELRESLVLGRHGEVGGALQTMMRAWIGDELVLAEDLDLSPESRSGWAILGTTRCLDTVTALGFRLPEDAHILQLEGPGSIARRLVHEQHESDLQLSS</sequence>
<dbReference type="GO" id="GO:0016151">
    <property type="term" value="F:nickel cation binding"/>
    <property type="evidence" value="ECO:0007669"/>
    <property type="project" value="InterPro"/>
</dbReference>
<dbReference type="InterPro" id="IPR002669">
    <property type="entry name" value="UreD"/>
</dbReference>
<comment type="caution">
    <text evidence="2">The sequence shown here is derived from an EMBL/GenBank/DDBJ whole genome shotgun (WGS) entry which is preliminary data.</text>
</comment>
<dbReference type="OrthoDB" id="8677206at2"/>
<proteinExistence type="predicted"/>